<sequence length="201" mass="23932">MEPEKIYHIYTHANGSENLFRNEENYRYFLQRYAHFISPVAYTYAYCLMPNHLHFLVKIKGEVDLLEFFKSKVSNKDLTGFENLSGLTVRQFSHLLNAYTKAYNKQYQRMGSLFVRAFKRKEINHDSYLTSVIHYIHANPVHHGFTKSIADWPWSSYQAYILDKPSALKREAVLEWFGGQHDFIRFHQQTISTKLKMEMDF</sequence>
<feature type="domain" description="Transposase IS200-like" evidence="1">
    <location>
        <begin position="2"/>
        <end position="139"/>
    </location>
</feature>
<evidence type="ECO:0000259" key="1">
    <source>
        <dbReference type="SMART" id="SM01321"/>
    </source>
</evidence>
<evidence type="ECO:0000313" key="2">
    <source>
        <dbReference type="EMBL" id="MDN4166377.1"/>
    </source>
</evidence>
<keyword evidence="3" id="KW-1185">Reference proteome</keyword>
<dbReference type="RefSeq" id="WP_320004913.1">
    <property type="nucleotide sequence ID" value="NZ_JAUHJS010000006.1"/>
</dbReference>
<dbReference type="SUPFAM" id="SSF143422">
    <property type="entry name" value="Transposase IS200-like"/>
    <property type="match status" value="1"/>
</dbReference>
<dbReference type="SMART" id="SM01321">
    <property type="entry name" value="Y1_Tnp"/>
    <property type="match status" value="1"/>
</dbReference>
<name>A0ABT8F7B4_9BACT</name>
<dbReference type="InterPro" id="IPR036515">
    <property type="entry name" value="Transposase_17_sf"/>
</dbReference>
<dbReference type="InterPro" id="IPR002686">
    <property type="entry name" value="Transposase_17"/>
</dbReference>
<accession>A0ABT8F7B4</accession>
<dbReference type="PANTHER" id="PTHR34322:SF2">
    <property type="entry name" value="TRANSPOSASE IS200-LIKE DOMAIN-CONTAINING PROTEIN"/>
    <property type="match status" value="1"/>
</dbReference>
<proteinExistence type="predicted"/>
<protein>
    <recommendedName>
        <fullName evidence="1">Transposase IS200-like domain-containing protein</fullName>
    </recommendedName>
</protein>
<dbReference type="Gene3D" id="3.30.70.1290">
    <property type="entry name" value="Transposase IS200-like"/>
    <property type="match status" value="1"/>
</dbReference>
<organism evidence="2 3">
    <name type="scientific">Shiella aurantiaca</name>
    <dbReference type="NCBI Taxonomy" id="3058365"/>
    <lineage>
        <taxon>Bacteria</taxon>
        <taxon>Pseudomonadati</taxon>
        <taxon>Bacteroidota</taxon>
        <taxon>Cytophagia</taxon>
        <taxon>Cytophagales</taxon>
        <taxon>Shiellaceae</taxon>
        <taxon>Shiella</taxon>
    </lineage>
</organism>
<dbReference type="Proteomes" id="UP001168552">
    <property type="component" value="Unassembled WGS sequence"/>
</dbReference>
<dbReference type="PANTHER" id="PTHR34322">
    <property type="entry name" value="TRANSPOSASE, Y1_TNP DOMAIN-CONTAINING"/>
    <property type="match status" value="1"/>
</dbReference>
<reference evidence="2" key="1">
    <citation type="submission" date="2023-06" db="EMBL/GenBank/DDBJ databases">
        <title>Cytophagales bacterium Strain LB-30, isolated from soil.</title>
        <authorList>
            <person name="Liu B."/>
        </authorList>
    </citation>
    <scope>NUCLEOTIDE SEQUENCE</scope>
    <source>
        <strain evidence="2">LB-30</strain>
    </source>
</reference>
<evidence type="ECO:0000313" key="3">
    <source>
        <dbReference type="Proteomes" id="UP001168552"/>
    </source>
</evidence>
<dbReference type="EMBL" id="JAUHJS010000006">
    <property type="protein sequence ID" value="MDN4166377.1"/>
    <property type="molecule type" value="Genomic_DNA"/>
</dbReference>
<comment type="caution">
    <text evidence="2">The sequence shown here is derived from an EMBL/GenBank/DDBJ whole genome shotgun (WGS) entry which is preliminary data.</text>
</comment>
<gene>
    <name evidence="2" type="ORF">QWY31_12775</name>
</gene>